<keyword evidence="1" id="KW-0678">Repressor</keyword>
<dbReference type="RefSeq" id="WP_006504104.1">
    <property type="nucleotide sequence ID" value="NZ_BAGZ01000023.1"/>
</dbReference>
<name>K6UNY1_9MICO</name>
<dbReference type="InterPro" id="IPR050109">
    <property type="entry name" value="HTH-type_TetR-like_transc_reg"/>
</dbReference>
<dbReference type="PRINTS" id="PR00400">
    <property type="entry name" value="TETREPRESSOR"/>
</dbReference>
<evidence type="ECO:0000256" key="1">
    <source>
        <dbReference type="ARBA" id="ARBA00022491"/>
    </source>
</evidence>
<keyword evidence="2" id="KW-0805">Transcription regulation</keyword>
<dbReference type="GO" id="GO:0045892">
    <property type="term" value="P:negative regulation of DNA-templated transcription"/>
    <property type="evidence" value="ECO:0007669"/>
    <property type="project" value="InterPro"/>
</dbReference>
<evidence type="ECO:0000259" key="6">
    <source>
        <dbReference type="PROSITE" id="PS50977"/>
    </source>
</evidence>
<dbReference type="InterPro" id="IPR023772">
    <property type="entry name" value="DNA-bd_HTH_TetR-type_CS"/>
</dbReference>
<dbReference type="InterPro" id="IPR004111">
    <property type="entry name" value="Repressor_TetR_C"/>
</dbReference>
<keyword evidence="8" id="KW-1185">Reference proteome</keyword>
<dbReference type="Pfam" id="PF00440">
    <property type="entry name" value="TetR_N"/>
    <property type="match status" value="1"/>
</dbReference>
<dbReference type="GO" id="GO:0003700">
    <property type="term" value="F:DNA-binding transcription factor activity"/>
    <property type="evidence" value="ECO:0007669"/>
    <property type="project" value="TreeGrafter"/>
</dbReference>
<dbReference type="PRINTS" id="PR00455">
    <property type="entry name" value="HTHTETR"/>
</dbReference>
<dbReference type="PROSITE" id="PS50977">
    <property type="entry name" value="HTH_TETR_2"/>
    <property type="match status" value="1"/>
</dbReference>
<dbReference type="PANTHER" id="PTHR30055:SF151">
    <property type="entry name" value="TRANSCRIPTIONAL REGULATORY PROTEIN"/>
    <property type="match status" value="1"/>
</dbReference>
<accession>K6UNY1</accession>
<keyword evidence="3 5" id="KW-0238">DNA-binding</keyword>
<dbReference type="InterPro" id="IPR036271">
    <property type="entry name" value="Tet_transcr_reg_TetR-rel_C_sf"/>
</dbReference>
<feature type="domain" description="HTH tetR-type" evidence="6">
    <location>
        <begin position="1"/>
        <end position="60"/>
    </location>
</feature>
<gene>
    <name evidence="7" type="ORF">AUCHE_23_00060</name>
</gene>
<dbReference type="eggNOG" id="COG1309">
    <property type="taxonomic scope" value="Bacteria"/>
</dbReference>
<dbReference type="SUPFAM" id="SSF48498">
    <property type="entry name" value="Tetracyclin repressor-like, C-terminal domain"/>
    <property type="match status" value="1"/>
</dbReference>
<evidence type="ECO:0000256" key="3">
    <source>
        <dbReference type="ARBA" id="ARBA00023125"/>
    </source>
</evidence>
<proteinExistence type="predicted"/>
<dbReference type="GO" id="GO:0000976">
    <property type="term" value="F:transcription cis-regulatory region binding"/>
    <property type="evidence" value="ECO:0007669"/>
    <property type="project" value="TreeGrafter"/>
</dbReference>
<protein>
    <submittedName>
        <fullName evidence="7">Putative TetR family transcriptional regulator</fullName>
    </submittedName>
</protein>
<reference evidence="7 8" key="1">
    <citation type="submission" date="2012-08" db="EMBL/GenBank/DDBJ databases">
        <title>Whole genome shotgun sequence of Austwickia chelonae NBRC 105200.</title>
        <authorList>
            <person name="Yoshida I."/>
            <person name="Hosoyama A."/>
            <person name="Tsuchikane K."/>
            <person name="Katsumata H."/>
            <person name="Ando Y."/>
            <person name="Ohji S."/>
            <person name="Hamada M."/>
            <person name="Tamura T."/>
            <person name="Yamazoe A."/>
            <person name="Yamazaki S."/>
            <person name="Fujita N."/>
        </authorList>
    </citation>
    <scope>NUCLEOTIDE SEQUENCE [LARGE SCALE GENOMIC DNA]</scope>
    <source>
        <strain evidence="7 8">NBRC 105200</strain>
    </source>
</reference>
<evidence type="ECO:0000256" key="2">
    <source>
        <dbReference type="ARBA" id="ARBA00023015"/>
    </source>
</evidence>
<organism evidence="7 8">
    <name type="scientific">Austwickia chelonae NBRC 105200</name>
    <dbReference type="NCBI Taxonomy" id="1184607"/>
    <lineage>
        <taxon>Bacteria</taxon>
        <taxon>Bacillati</taxon>
        <taxon>Actinomycetota</taxon>
        <taxon>Actinomycetes</taxon>
        <taxon>Micrococcales</taxon>
        <taxon>Dermatophilaceae</taxon>
        <taxon>Austwickia</taxon>
    </lineage>
</organism>
<dbReference type="AlphaFoldDB" id="K6UNY1"/>
<feature type="DNA-binding region" description="H-T-H motif" evidence="5">
    <location>
        <begin position="23"/>
        <end position="42"/>
    </location>
</feature>
<keyword evidence="4" id="KW-0804">Transcription</keyword>
<dbReference type="InterPro" id="IPR003012">
    <property type="entry name" value="Tet_transcr_reg_TetR"/>
</dbReference>
<dbReference type="Gene3D" id="1.10.357.10">
    <property type="entry name" value="Tetracycline Repressor, domain 2"/>
    <property type="match status" value="1"/>
</dbReference>
<evidence type="ECO:0000313" key="8">
    <source>
        <dbReference type="Proteomes" id="UP000008495"/>
    </source>
</evidence>
<comment type="caution">
    <text evidence="7">The sequence shown here is derived from an EMBL/GenBank/DDBJ whole genome shotgun (WGS) entry which is preliminary data.</text>
</comment>
<sequence>MNRQDVLEHALATLDAYGFADLSMRRLATSLGVQPGAIYWHFANKQSLLSAIAGVILDDVSRMPTGHDWAQDVRRWAQALRSAMLAHRDGAELVASVLALRPPELTPYAPCLTTLTAAGLGEEEARAASAALLHYVVGHTVDTQNHAQARALGVRGVTEEPGADEAAIGRFRYGLELFLVGLHARVP</sequence>
<evidence type="ECO:0000256" key="5">
    <source>
        <dbReference type="PROSITE-ProRule" id="PRU00335"/>
    </source>
</evidence>
<dbReference type="EMBL" id="BAGZ01000023">
    <property type="protein sequence ID" value="GAB79346.1"/>
    <property type="molecule type" value="Genomic_DNA"/>
</dbReference>
<dbReference type="GO" id="GO:0046677">
    <property type="term" value="P:response to antibiotic"/>
    <property type="evidence" value="ECO:0007669"/>
    <property type="project" value="InterPro"/>
</dbReference>
<dbReference type="STRING" id="100225.SAMN05421595_3112"/>
<dbReference type="SUPFAM" id="SSF46689">
    <property type="entry name" value="Homeodomain-like"/>
    <property type="match status" value="1"/>
</dbReference>
<dbReference type="Pfam" id="PF02909">
    <property type="entry name" value="TetR_C_1"/>
    <property type="match status" value="1"/>
</dbReference>
<dbReference type="PANTHER" id="PTHR30055">
    <property type="entry name" value="HTH-TYPE TRANSCRIPTIONAL REGULATOR RUTR"/>
    <property type="match status" value="1"/>
</dbReference>
<dbReference type="InterPro" id="IPR009057">
    <property type="entry name" value="Homeodomain-like_sf"/>
</dbReference>
<dbReference type="Gene3D" id="1.10.10.60">
    <property type="entry name" value="Homeodomain-like"/>
    <property type="match status" value="1"/>
</dbReference>
<dbReference type="InterPro" id="IPR001647">
    <property type="entry name" value="HTH_TetR"/>
</dbReference>
<evidence type="ECO:0000256" key="4">
    <source>
        <dbReference type="ARBA" id="ARBA00023163"/>
    </source>
</evidence>
<dbReference type="Proteomes" id="UP000008495">
    <property type="component" value="Unassembled WGS sequence"/>
</dbReference>
<dbReference type="PROSITE" id="PS01081">
    <property type="entry name" value="HTH_TETR_1"/>
    <property type="match status" value="1"/>
</dbReference>
<evidence type="ECO:0000313" key="7">
    <source>
        <dbReference type="EMBL" id="GAB79346.1"/>
    </source>
</evidence>